<accession>A0AAU9UZN5</accession>
<sequence>MTRDKPPGHDGLSIDYLKYAGLPYTSSSCNQVNNFRWAGALPHPCKLQCSVRQGWFRSPTLFNLYVNELQDEPSNTRVGYYIDGICSNNISYTDDIVLLNVLVCGLRS</sequence>
<dbReference type="Proteomes" id="UP001153954">
    <property type="component" value="Unassembled WGS sequence"/>
</dbReference>
<evidence type="ECO:0000313" key="1">
    <source>
        <dbReference type="EMBL" id="CAH2103440.1"/>
    </source>
</evidence>
<keyword evidence="2" id="KW-1185">Reference proteome</keyword>
<evidence type="ECO:0008006" key="3">
    <source>
        <dbReference type="Google" id="ProtNLM"/>
    </source>
</evidence>
<comment type="caution">
    <text evidence="1">The sequence shown here is derived from an EMBL/GenBank/DDBJ whole genome shotgun (WGS) entry which is preliminary data.</text>
</comment>
<dbReference type="EMBL" id="CAKOGL010000026">
    <property type="protein sequence ID" value="CAH2103440.1"/>
    <property type="molecule type" value="Genomic_DNA"/>
</dbReference>
<reference evidence="1" key="1">
    <citation type="submission" date="2022-03" db="EMBL/GenBank/DDBJ databases">
        <authorList>
            <person name="Tunstrom K."/>
        </authorList>
    </citation>
    <scope>NUCLEOTIDE SEQUENCE</scope>
</reference>
<dbReference type="AlphaFoldDB" id="A0AAU9UZN5"/>
<protein>
    <recommendedName>
        <fullName evidence="3">Reverse transcriptase domain-containing protein</fullName>
    </recommendedName>
</protein>
<gene>
    <name evidence="1" type="ORF">EEDITHA_LOCUS17952</name>
</gene>
<organism evidence="1 2">
    <name type="scientific">Euphydryas editha</name>
    <name type="common">Edith's checkerspot</name>
    <dbReference type="NCBI Taxonomy" id="104508"/>
    <lineage>
        <taxon>Eukaryota</taxon>
        <taxon>Metazoa</taxon>
        <taxon>Ecdysozoa</taxon>
        <taxon>Arthropoda</taxon>
        <taxon>Hexapoda</taxon>
        <taxon>Insecta</taxon>
        <taxon>Pterygota</taxon>
        <taxon>Neoptera</taxon>
        <taxon>Endopterygota</taxon>
        <taxon>Lepidoptera</taxon>
        <taxon>Glossata</taxon>
        <taxon>Ditrysia</taxon>
        <taxon>Papilionoidea</taxon>
        <taxon>Nymphalidae</taxon>
        <taxon>Nymphalinae</taxon>
        <taxon>Euphydryas</taxon>
    </lineage>
</organism>
<proteinExistence type="predicted"/>
<evidence type="ECO:0000313" key="2">
    <source>
        <dbReference type="Proteomes" id="UP001153954"/>
    </source>
</evidence>
<dbReference type="PROSITE" id="PS51257">
    <property type="entry name" value="PROKAR_LIPOPROTEIN"/>
    <property type="match status" value="1"/>
</dbReference>
<name>A0AAU9UZN5_EUPED</name>